<dbReference type="GO" id="GO:0055085">
    <property type="term" value="P:transmembrane transport"/>
    <property type="evidence" value="ECO:0007669"/>
    <property type="project" value="InterPro"/>
</dbReference>
<dbReference type="PANTHER" id="PTHR43163:SF6">
    <property type="entry name" value="DIPEPTIDE TRANSPORT SYSTEM PERMEASE PROTEIN DPPB-RELATED"/>
    <property type="match status" value="1"/>
</dbReference>
<accession>A0A5M3VV00</accession>
<evidence type="ECO:0000313" key="10">
    <source>
        <dbReference type="Proteomes" id="UP000334990"/>
    </source>
</evidence>
<dbReference type="InterPro" id="IPR035906">
    <property type="entry name" value="MetI-like_sf"/>
</dbReference>
<feature type="domain" description="ABC transmembrane type-1" evidence="8">
    <location>
        <begin position="95"/>
        <end position="300"/>
    </location>
</feature>
<sequence>MLRYALGRVLLAVPLLFGLSVLSFVYVRLIPGDPVTAMLGVNSNPTVVAQLREQFGLDRPLPGQYGDWLAGVLRGDFGVSFRSQMPISTIIVDRIPATLQLAGAGLVVSLLIAIPAGVAAGMRPGSRLDSLITSATLFGLAVPAFFLGTLLMLLFALTLHLVPSQGYVPFADDPAQSLRLTLLPALTLGLAISPYLARLTRSAVVEVAQEPFVPFARAKGLAPRKISVGYVLRNALPSLVAALGLTVASLMAGSIVVEALFNWPGTGRLVTGAVTERDYAMVEALLLIYGGLFIVVNLVCELAQSLLDPRVRLT</sequence>
<gene>
    <name evidence="9" type="ORF">Acor_15650</name>
</gene>
<dbReference type="GO" id="GO:0005886">
    <property type="term" value="C:plasma membrane"/>
    <property type="evidence" value="ECO:0007669"/>
    <property type="project" value="UniProtKB-SubCell"/>
</dbReference>
<dbReference type="SUPFAM" id="SSF161098">
    <property type="entry name" value="MetI-like"/>
    <property type="match status" value="1"/>
</dbReference>
<protein>
    <submittedName>
        <fullName evidence="9">ABC transporter permease</fullName>
    </submittedName>
</protein>
<keyword evidence="3" id="KW-1003">Cell membrane</keyword>
<proteinExistence type="inferred from homology"/>
<comment type="similarity">
    <text evidence="7">Belongs to the binding-protein-dependent transport system permease family.</text>
</comment>
<dbReference type="Gene3D" id="1.10.3720.10">
    <property type="entry name" value="MetI-like"/>
    <property type="match status" value="1"/>
</dbReference>
<keyword evidence="4 7" id="KW-0812">Transmembrane</keyword>
<dbReference type="CDD" id="cd06261">
    <property type="entry name" value="TM_PBP2"/>
    <property type="match status" value="1"/>
</dbReference>
<dbReference type="Proteomes" id="UP000334990">
    <property type="component" value="Unassembled WGS sequence"/>
</dbReference>
<dbReference type="Pfam" id="PF00528">
    <property type="entry name" value="BPD_transp_1"/>
    <property type="match status" value="1"/>
</dbReference>
<dbReference type="EMBL" id="BLAD01000040">
    <property type="protein sequence ID" value="GER99501.1"/>
    <property type="molecule type" value="Genomic_DNA"/>
</dbReference>
<dbReference type="InterPro" id="IPR045621">
    <property type="entry name" value="BPD_transp_1_N"/>
</dbReference>
<feature type="transmembrane region" description="Helical" evidence="7">
    <location>
        <begin position="177"/>
        <end position="197"/>
    </location>
</feature>
<dbReference type="InterPro" id="IPR000515">
    <property type="entry name" value="MetI-like"/>
</dbReference>
<feature type="transmembrane region" description="Helical" evidence="7">
    <location>
        <begin position="134"/>
        <end position="157"/>
    </location>
</feature>
<keyword evidence="10" id="KW-1185">Reference proteome</keyword>
<evidence type="ECO:0000256" key="6">
    <source>
        <dbReference type="ARBA" id="ARBA00023136"/>
    </source>
</evidence>
<evidence type="ECO:0000256" key="5">
    <source>
        <dbReference type="ARBA" id="ARBA00022989"/>
    </source>
</evidence>
<evidence type="ECO:0000256" key="2">
    <source>
        <dbReference type="ARBA" id="ARBA00022448"/>
    </source>
</evidence>
<evidence type="ECO:0000259" key="8">
    <source>
        <dbReference type="PROSITE" id="PS50928"/>
    </source>
</evidence>
<evidence type="ECO:0000256" key="3">
    <source>
        <dbReference type="ARBA" id="ARBA00022475"/>
    </source>
</evidence>
<dbReference type="RefSeq" id="WP_155335887.1">
    <property type="nucleotide sequence ID" value="NZ_BAAABN010000042.1"/>
</dbReference>
<evidence type="ECO:0000313" key="9">
    <source>
        <dbReference type="EMBL" id="GER99501.1"/>
    </source>
</evidence>
<feature type="transmembrane region" description="Helical" evidence="7">
    <location>
        <begin position="9"/>
        <end position="29"/>
    </location>
</feature>
<keyword evidence="5 7" id="KW-1133">Transmembrane helix</keyword>
<dbReference type="Pfam" id="PF19300">
    <property type="entry name" value="BPD_transp_1_N"/>
    <property type="match status" value="1"/>
</dbReference>
<reference evidence="9 10" key="1">
    <citation type="submission" date="2019-10" db="EMBL/GenBank/DDBJ databases">
        <title>Whole genome shotgun sequence of Acrocarpospora corrugata NBRC 13972.</title>
        <authorList>
            <person name="Ichikawa N."/>
            <person name="Kimura A."/>
            <person name="Kitahashi Y."/>
            <person name="Komaki H."/>
            <person name="Oguchi A."/>
        </authorList>
    </citation>
    <scope>NUCLEOTIDE SEQUENCE [LARGE SCALE GENOMIC DNA]</scope>
    <source>
        <strain evidence="9 10">NBRC 13972</strain>
    </source>
</reference>
<evidence type="ECO:0000256" key="4">
    <source>
        <dbReference type="ARBA" id="ARBA00022692"/>
    </source>
</evidence>
<comment type="subcellular location">
    <subcellularLocation>
        <location evidence="1 7">Cell membrane</location>
        <topology evidence="1 7">Multi-pass membrane protein</topology>
    </subcellularLocation>
</comment>
<dbReference type="AlphaFoldDB" id="A0A5M3VV00"/>
<dbReference type="OrthoDB" id="9778910at2"/>
<dbReference type="PROSITE" id="PS50928">
    <property type="entry name" value="ABC_TM1"/>
    <property type="match status" value="1"/>
</dbReference>
<feature type="transmembrane region" description="Helical" evidence="7">
    <location>
        <begin position="101"/>
        <end position="122"/>
    </location>
</feature>
<organism evidence="9 10">
    <name type="scientific">Acrocarpospora corrugata</name>
    <dbReference type="NCBI Taxonomy" id="35763"/>
    <lineage>
        <taxon>Bacteria</taxon>
        <taxon>Bacillati</taxon>
        <taxon>Actinomycetota</taxon>
        <taxon>Actinomycetes</taxon>
        <taxon>Streptosporangiales</taxon>
        <taxon>Streptosporangiaceae</taxon>
        <taxon>Acrocarpospora</taxon>
    </lineage>
</organism>
<feature type="transmembrane region" description="Helical" evidence="7">
    <location>
        <begin position="281"/>
        <end position="300"/>
    </location>
</feature>
<feature type="transmembrane region" description="Helical" evidence="7">
    <location>
        <begin position="239"/>
        <end position="261"/>
    </location>
</feature>
<keyword evidence="6 7" id="KW-0472">Membrane</keyword>
<dbReference type="PANTHER" id="PTHR43163">
    <property type="entry name" value="DIPEPTIDE TRANSPORT SYSTEM PERMEASE PROTEIN DPPB-RELATED"/>
    <property type="match status" value="1"/>
</dbReference>
<name>A0A5M3VV00_9ACTN</name>
<evidence type="ECO:0000256" key="1">
    <source>
        <dbReference type="ARBA" id="ARBA00004651"/>
    </source>
</evidence>
<comment type="caution">
    <text evidence="9">The sequence shown here is derived from an EMBL/GenBank/DDBJ whole genome shotgun (WGS) entry which is preliminary data.</text>
</comment>
<keyword evidence="2 7" id="KW-0813">Transport</keyword>
<evidence type="ECO:0000256" key="7">
    <source>
        <dbReference type="RuleBase" id="RU363032"/>
    </source>
</evidence>